<proteinExistence type="inferred from homology"/>
<gene>
    <name evidence="4" type="ORF">J2S05_003149</name>
</gene>
<accession>A0ABT9YKE1</accession>
<keyword evidence="2 4" id="KW-0808">Transferase</keyword>
<evidence type="ECO:0000256" key="1">
    <source>
        <dbReference type="ARBA" id="ARBA00010990"/>
    </source>
</evidence>
<dbReference type="GO" id="GO:0016740">
    <property type="term" value="F:transferase activity"/>
    <property type="evidence" value="ECO:0007669"/>
    <property type="project" value="UniProtKB-KW"/>
</dbReference>
<feature type="domain" description="4'-phosphopantetheinyl transferase" evidence="3">
    <location>
        <begin position="109"/>
        <end position="164"/>
    </location>
</feature>
<dbReference type="PANTHER" id="PTHR12215:SF10">
    <property type="entry name" value="L-AMINOADIPATE-SEMIALDEHYDE DEHYDROGENASE-PHOSPHOPANTETHEINYL TRANSFERASE"/>
    <property type="match status" value="1"/>
</dbReference>
<dbReference type="EMBL" id="JAUSUA010000005">
    <property type="protein sequence ID" value="MDQ0208338.1"/>
    <property type="molecule type" value="Genomic_DNA"/>
</dbReference>
<dbReference type="Pfam" id="PF01648">
    <property type="entry name" value="ACPS"/>
    <property type="match status" value="1"/>
</dbReference>
<organism evidence="4 5">
    <name type="scientific">Alkalicoccobacillus murimartini</name>
    <dbReference type="NCBI Taxonomy" id="171685"/>
    <lineage>
        <taxon>Bacteria</taxon>
        <taxon>Bacillati</taxon>
        <taxon>Bacillota</taxon>
        <taxon>Bacilli</taxon>
        <taxon>Bacillales</taxon>
        <taxon>Bacillaceae</taxon>
        <taxon>Alkalicoccobacillus</taxon>
    </lineage>
</organism>
<dbReference type="EC" id="2.7.8.-" evidence="4"/>
<dbReference type="InterPro" id="IPR050559">
    <property type="entry name" value="P-Pant_transferase_sf"/>
</dbReference>
<keyword evidence="5" id="KW-1185">Reference proteome</keyword>
<dbReference type="PANTHER" id="PTHR12215">
    <property type="entry name" value="PHOSPHOPANTETHEINE TRANSFERASE"/>
    <property type="match status" value="1"/>
</dbReference>
<sequence length="223" mass="25714">MTISIAYGKSENVINYLSGLNIKLNKGELENYNRMVFPDIRRDYLAAHLLSRYCINNLTSVDIHEIELNQHCASCGGKHGKPEVIYPVNTFVSWSHTRGYVACISAYKPVGIDIEKMDEALDVKFGESFLSKLEIEKISLTDNKEVSTNLYKMWVKKESLIKLGLYEIDQMREICLTSNNNFYFHDRKKYAFIDIDMNSNYFIGSAVYEIEKDVIEKVLLAHL</sequence>
<reference evidence="4 5" key="1">
    <citation type="submission" date="2023-07" db="EMBL/GenBank/DDBJ databases">
        <title>Genomic Encyclopedia of Type Strains, Phase IV (KMG-IV): sequencing the most valuable type-strain genomes for metagenomic binning, comparative biology and taxonomic classification.</title>
        <authorList>
            <person name="Goeker M."/>
        </authorList>
    </citation>
    <scope>NUCLEOTIDE SEQUENCE [LARGE SCALE GENOMIC DNA]</scope>
    <source>
        <strain evidence="4 5">DSM 19154</strain>
    </source>
</reference>
<protein>
    <submittedName>
        <fullName evidence="4">4'-phosphopantetheinyl transferase</fullName>
        <ecNumber evidence="4">2.7.8.-</ecNumber>
    </submittedName>
</protein>
<evidence type="ECO:0000313" key="4">
    <source>
        <dbReference type="EMBL" id="MDQ0208338.1"/>
    </source>
</evidence>
<dbReference type="InterPro" id="IPR037143">
    <property type="entry name" value="4-PPantetheinyl_Trfase_dom_sf"/>
</dbReference>
<dbReference type="Proteomes" id="UP001225034">
    <property type="component" value="Unassembled WGS sequence"/>
</dbReference>
<dbReference type="InterPro" id="IPR008278">
    <property type="entry name" value="4-PPantetheinyl_Trfase_dom"/>
</dbReference>
<evidence type="ECO:0000256" key="2">
    <source>
        <dbReference type="ARBA" id="ARBA00022679"/>
    </source>
</evidence>
<dbReference type="SUPFAM" id="SSF56214">
    <property type="entry name" value="4'-phosphopantetheinyl transferase"/>
    <property type="match status" value="2"/>
</dbReference>
<evidence type="ECO:0000259" key="3">
    <source>
        <dbReference type="Pfam" id="PF01648"/>
    </source>
</evidence>
<dbReference type="Gene3D" id="3.90.470.20">
    <property type="entry name" value="4'-phosphopantetheinyl transferase domain"/>
    <property type="match status" value="2"/>
</dbReference>
<dbReference type="RefSeq" id="WP_306984333.1">
    <property type="nucleotide sequence ID" value="NZ_JAUSUA010000005.1"/>
</dbReference>
<name>A0ABT9YKE1_9BACI</name>
<comment type="similarity">
    <text evidence="1">Belongs to the P-Pant transferase superfamily. Gsp/Sfp/HetI/AcpT family.</text>
</comment>
<comment type="caution">
    <text evidence="4">The sequence shown here is derived from an EMBL/GenBank/DDBJ whole genome shotgun (WGS) entry which is preliminary data.</text>
</comment>
<evidence type="ECO:0000313" key="5">
    <source>
        <dbReference type="Proteomes" id="UP001225034"/>
    </source>
</evidence>